<dbReference type="Pfam" id="PF13185">
    <property type="entry name" value="GAF_2"/>
    <property type="match status" value="1"/>
</dbReference>
<sequence length="246" mass="26394">MPYGEGTLSWTQAASLTGFCWVTGQEDTISKFPVERAPTLCDPFVASLPITRAAISTLKNPFDAETVCASDALAAHLDELQIDLGEGPCWQALSARAPVLVSDLQHTRSPTWPSLHTAIAQFGIHSVFAFPLFVGELDIGAVDLYADTPQLFTTTDVARASALAAAAAVDVLNQALDRRPAHDGDPAQDGPFSRREVHQATGMVIAQMKVSPEDALLLIRARAFADGRSVRDIASQIVNREISFPL</sequence>
<gene>
    <name evidence="4" type="ORF">N1027_11495</name>
</gene>
<dbReference type="InterPro" id="IPR012074">
    <property type="entry name" value="GAF_ANTAR"/>
</dbReference>
<keyword evidence="2" id="KW-0804">Transcription</keyword>
<evidence type="ECO:0000259" key="3">
    <source>
        <dbReference type="PROSITE" id="PS50921"/>
    </source>
</evidence>
<evidence type="ECO:0000256" key="1">
    <source>
        <dbReference type="ARBA" id="ARBA00023015"/>
    </source>
</evidence>
<evidence type="ECO:0000313" key="5">
    <source>
        <dbReference type="Proteomes" id="UP001165584"/>
    </source>
</evidence>
<keyword evidence="5" id="KW-1185">Reference proteome</keyword>
<name>A0ABT2GT67_9MICO</name>
<comment type="caution">
    <text evidence="4">The sequence shown here is derived from an EMBL/GenBank/DDBJ whole genome shotgun (WGS) entry which is preliminary data.</text>
</comment>
<dbReference type="SUPFAM" id="SSF55781">
    <property type="entry name" value="GAF domain-like"/>
    <property type="match status" value="1"/>
</dbReference>
<dbReference type="RefSeq" id="WP_259508016.1">
    <property type="nucleotide sequence ID" value="NZ_JANLCM010000002.1"/>
</dbReference>
<proteinExistence type="predicted"/>
<dbReference type="PIRSF" id="PIRSF036625">
    <property type="entry name" value="GAF_ANTAR"/>
    <property type="match status" value="1"/>
</dbReference>
<accession>A0ABT2GT67</accession>
<dbReference type="SMART" id="SM01012">
    <property type="entry name" value="ANTAR"/>
    <property type="match status" value="1"/>
</dbReference>
<keyword evidence="1" id="KW-0805">Transcription regulation</keyword>
<dbReference type="InterPro" id="IPR036388">
    <property type="entry name" value="WH-like_DNA-bd_sf"/>
</dbReference>
<dbReference type="Gene3D" id="3.30.450.40">
    <property type="match status" value="1"/>
</dbReference>
<dbReference type="PROSITE" id="PS50921">
    <property type="entry name" value="ANTAR"/>
    <property type="match status" value="1"/>
</dbReference>
<evidence type="ECO:0000313" key="4">
    <source>
        <dbReference type="EMBL" id="MCS5718757.1"/>
    </source>
</evidence>
<dbReference type="EMBL" id="JANLCM010000002">
    <property type="protein sequence ID" value="MCS5718757.1"/>
    <property type="molecule type" value="Genomic_DNA"/>
</dbReference>
<organism evidence="4 5">
    <name type="scientific">Herbiconiux aconitum</name>
    <dbReference type="NCBI Taxonomy" id="2970913"/>
    <lineage>
        <taxon>Bacteria</taxon>
        <taxon>Bacillati</taxon>
        <taxon>Actinomycetota</taxon>
        <taxon>Actinomycetes</taxon>
        <taxon>Micrococcales</taxon>
        <taxon>Microbacteriaceae</taxon>
        <taxon>Herbiconiux</taxon>
    </lineage>
</organism>
<dbReference type="Gene3D" id="1.10.10.10">
    <property type="entry name" value="Winged helix-like DNA-binding domain superfamily/Winged helix DNA-binding domain"/>
    <property type="match status" value="1"/>
</dbReference>
<reference evidence="4" key="1">
    <citation type="submission" date="2022-08" db="EMBL/GenBank/DDBJ databases">
        <authorList>
            <person name="Deng Y."/>
            <person name="Han X.-F."/>
            <person name="Zhang Y.-Q."/>
        </authorList>
    </citation>
    <scope>NUCLEOTIDE SEQUENCE</scope>
    <source>
        <strain evidence="4">CPCC 205763</strain>
    </source>
</reference>
<protein>
    <submittedName>
        <fullName evidence="4">GAF and ANTAR domain-containing protein</fullName>
    </submittedName>
</protein>
<dbReference type="Pfam" id="PF03861">
    <property type="entry name" value="ANTAR"/>
    <property type="match status" value="1"/>
</dbReference>
<dbReference type="Proteomes" id="UP001165584">
    <property type="component" value="Unassembled WGS sequence"/>
</dbReference>
<evidence type="ECO:0000256" key="2">
    <source>
        <dbReference type="ARBA" id="ARBA00023163"/>
    </source>
</evidence>
<dbReference type="InterPro" id="IPR029016">
    <property type="entry name" value="GAF-like_dom_sf"/>
</dbReference>
<feature type="domain" description="ANTAR" evidence="3">
    <location>
        <begin position="177"/>
        <end position="238"/>
    </location>
</feature>
<dbReference type="InterPro" id="IPR003018">
    <property type="entry name" value="GAF"/>
</dbReference>
<dbReference type="InterPro" id="IPR005561">
    <property type="entry name" value="ANTAR"/>
</dbReference>